<evidence type="ECO:0000259" key="8">
    <source>
        <dbReference type="PROSITE" id="PS51525"/>
    </source>
</evidence>
<dbReference type="Pfam" id="PF17035">
    <property type="entry name" value="BET"/>
    <property type="match status" value="1"/>
</dbReference>
<evidence type="ECO:0000256" key="6">
    <source>
        <dbReference type="SAM" id="MobiDB-lite"/>
    </source>
</evidence>
<dbReference type="SUPFAM" id="SSF57716">
    <property type="entry name" value="Glucocorticoid receptor-like (DNA-binding domain)"/>
    <property type="match status" value="1"/>
</dbReference>
<dbReference type="GO" id="GO:0043565">
    <property type="term" value="F:sequence-specific DNA binding"/>
    <property type="evidence" value="ECO:0007669"/>
    <property type="project" value="InterPro"/>
</dbReference>
<evidence type="ECO:0000256" key="2">
    <source>
        <dbReference type="ARBA" id="ARBA00023125"/>
    </source>
</evidence>
<evidence type="ECO:0000256" key="1">
    <source>
        <dbReference type="ARBA" id="ARBA00023015"/>
    </source>
</evidence>
<name>A0AAP0NIH9_LIQFO</name>
<dbReference type="InterPro" id="IPR013088">
    <property type="entry name" value="Znf_NHR/GATA"/>
</dbReference>
<feature type="domain" description="GATA-type" evidence="7">
    <location>
        <begin position="240"/>
        <end position="263"/>
    </location>
</feature>
<dbReference type="Gene3D" id="3.30.50.10">
    <property type="entry name" value="Erythroid Transcription Factor GATA-1, subunit A"/>
    <property type="match status" value="1"/>
</dbReference>
<organism evidence="9 10">
    <name type="scientific">Liquidambar formosana</name>
    <name type="common">Formosan gum</name>
    <dbReference type="NCBI Taxonomy" id="63359"/>
    <lineage>
        <taxon>Eukaryota</taxon>
        <taxon>Viridiplantae</taxon>
        <taxon>Streptophyta</taxon>
        <taxon>Embryophyta</taxon>
        <taxon>Tracheophyta</taxon>
        <taxon>Spermatophyta</taxon>
        <taxon>Magnoliopsida</taxon>
        <taxon>eudicotyledons</taxon>
        <taxon>Gunneridae</taxon>
        <taxon>Pentapetalae</taxon>
        <taxon>Saxifragales</taxon>
        <taxon>Altingiaceae</taxon>
        <taxon>Liquidambar</taxon>
    </lineage>
</organism>
<protein>
    <recommendedName>
        <fullName evidence="11">NET domain-containing protein</fullName>
    </recommendedName>
</protein>
<feature type="region of interest" description="Disordered" evidence="6">
    <location>
        <begin position="193"/>
        <end position="233"/>
    </location>
</feature>
<keyword evidence="2" id="KW-0238">DNA-binding</keyword>
<dbReference type="InterPro" id="IPR027353">
    <property type="entry name" value="NET_dom"/>
</dbReference>
<dbReference type="InterPro" id="IPR000679">
    <property type="entry name" value="Znf_GATA"/>
</dbReference>
<keyword evidence="4" id="KW-0479">Metal-binding</keyword>
<dbReference type="AlphaFoldDB" id="A0AAP0NIH9"/>
<keyword evidence="10" id="KW-1185">Reference proteome</keyword>
<gene>
    <name evidence="9" type="ORF">L1049_002022</name>
</gene>
<dbReference type="GO" id="GO:0006355">
    <property type="term" value="P:regulation of DNA-templated transcription"/>
    <property type="evidence" value="ECO:0007669"/>
    <property type="project" value="InterPro"/>
</dbReference>
<evidence type="ECO:0000259" key="7">
    <source>
        <dbReference type="PROSITE" id="PS50114"/>
    </source>
</evidence>
<proteinExistence type="predicted"/>
<evidence type="ECO:0000256" key="3">
    <source>
        <dbReference type="ARBA" id="ARBA00023163"/>
    </source>
</evidence>
<feature type="domain" description="NET" evidence="8">
    <location>
        <begin position="368"/>
        <end position="449"/>
    </location>
</feature>
<accession>A0AAP0NIH9</accession>
<evidence type="ECO:0008006" key="11">
    <source>
        <dbReference type="Google" id="ProtNLM"/>
    </source>
</evidence>
<dbReference type="PROSITE" id="PS50114">
    <property type="entry name" value="GATA_ZN_FINGER_2"/>
    <property type="match status" value="1"/>
</dbReference>
<evidence type="ECO:0000313" key="10">
    <source>
        <dbReference type="Proteomes" id="UP001415857"/>
    </source>
</evidence>
<dbReference type="PANTHER" id="PTHR45926">
    <property type="entry name" value="OSJNBA0053K19.4 PROTEIN"/>
    <property type="match status" value="1"/>
</dbReference>
<keyword evidence="1" id="KW-0805">Transcription regulation</keyword>
<evidence type="ECO:0000313" key="9">
    <source>
        <dbReference type="EMBL" id="KAK9271659.1"/>
    </source>
</evidence>
<reference evidence="9 10" key="1">
    <citation type="journal article" date="2024" name="Plant J.">
        <title>Genome sequences and population genomics reveal climatic adaptation and genomic divergence between two closely related sweetgum species.</title>
        <authorList>
            <person name="Xu W.Q."/>
            <person name="Ren C.Q."/>
            <person name="Zhang X.Y."/>
            <person name="Comes H.P."/>
            <person name="Liu X.H."/>
            <person name="Li Y.G."/>
            <person name="Kettle C.J."/>
            <person name="Jalonen R."/>
            <person name="Gaisberger H."/>
            <person name="Ma Y.Z."/>
            <person name="Qiu Y.X."/>
        </authorList>
    </citation>
    <scope>NUCLEOTIDE SEQUENCE [LARGE SCALE GENOMIC DNA]</scope>
    <source>
        <strain evidence="9">Hangzhou</strain>
    </source>
</reference>
<keyword evidence="4" id="KW-0863">Zinc-finger</keyword>
<dbReference type="Gene3D" id="1.20.1270.220">
    <property type="match status" value="1"/>
</dbReference>
<dbReference type="GO" id="GO:0008270">
    <property type="term" value="F:zinc ion binding"/>
    <property type="evidence" value="ECO:0007669"/>
    <property type="project" value="UniProtKB-KW"/>
</dbReference>
<comment type="caution">
    <text evidence="9">The sequence shown here is derived from an EMBL/GenBank/DDBJ whole genome shotgun (WGS) entry which is preliminary data.</text>
</comment>
<evidence type="ECO:0000256" key="4">
    <source>
        <dbReference type="PROSITE-ProRule" id="PRU00094"/>
    </source>
</evidence>
<dbReference type="EMBL" id="JBBPBK010000013">
    <property type="protein sequence ID" value="KAK9271659.1"/>
    <property type="molecule type" value="Genomic_DNA"/>
</dbReference>
<feature type="compositionally biased region" description="Polar residues" evidence="6">
    <location>
        <begin position="220"/>
        <end position="233"/>
    </location>
</feature>
<keyword evidence="3" id="KW-0804">Transcription</keyword>
<dbReference type="PROSITE" id="PS51525">
    <property type="entry name" value="NET"/>
    <property type="match status" value="1"/>
</dbReference>
<keyword evidence="5" id="KW-0175">Coiled coil</keyword>
<dbReference type="Proteomes" id="UP001415857">
    <property type="component" value="Unassembled WGS sequence"/>
</dbReference>
<evidence type="ECO:0000256" key="5">
    <source>
        <dbReference type="SAM" id="Coils"/>
    </source>
</evidence>
<feature type="compositionally biased region" description="Low complexity" evidence="6">
    <location>
        <begin position="208"/>
        <end position="219"/>
    </location>
</feature>
<dbReference type="SMART" id="SM00401">
    <property type="entry name" value="ZnF_GATA"/>
    <property type="match status" value="1"/>
</dbReference>
<dbReference type="InterPro" id="IPR038336">
    <property type="entry name" value="NET_sf"/>
</dbReference>
<feature type="coiled-coil region" evidence="5">
    <location>
        <begin position="339"/>
        <end position="370"/>
    </location>
</feature>
<keyword evidence="4" id="KW-0862">Zinc</keyword>
<sequence length="458" mass="51534">MVSDMYAFWFIWHDKQHAKIGVSLLHSFAEVLVMSEAARGLVASDEHNKVGPNYFGFYTHEVGELLSEDDYFLPASSGSFELSGEVRDIDVAGHSNNGIKANSVVSSSPLFSTGIGAGLSDFRREKLKGLLRQSVVFLTREVDEMLDPVLAIRQLRFHLRDKIRLSSCSGAASDADADADAGQSAFKKLKMSTSSSSTGVPVHASPVSCGSSKEGSGSERMNSNSNLSKKGESNTVKNICSRCHSTKTPMWRTGPEGPRVTNSSYFLCFCYMAWHHMLFIHLVVLFQTLCNACGIRLKKERESLSTKNEERESLLGSRIGAEKETEVNDDLKFLLENDRLQVEEKMKKYSDELSATLQNMEQQLEELLDTVTAKCRPMTLTEKQKLRNFIQNLPPKNLDRVVEIIRRGKMSETHSHDEIHVDLEEEDNLTLWRLYYYVKAVENARRLSMSLNENKVLL</sequence>